<keyword evidence="2" id="KW-1185">Reference proteome</keyword>
<accession>A0A0D3L0N0</accession>
<dbReference type="Proteomes" id="UP000013827">
    <property type="component" value="Unassembled WGS sequence"/>
</dbReference>
<dbReference type="HOGENOM" id="CLU_1306838_0_0_1"/>
<dbReference type="EnsemblProtists" id="EOD41565">
    <property type="protein sequence ID" value="EOD41565"/>
    <property type="gene ID" value="EMIHUDRAFT_431703"/>
</dbReference>
<reference evidence="2" key="1">
    <citation type="journal article" date="2013" name="Nature">
        <title>Pan genome of the phytoplankton Emiliania underpins its global distribution.</title>
        <authorList>
            <person name="Read B.A."/>
            <person name="Kegel J."/>
            <person name="Klute M.J."/>
            <person name="Kuo A."/>
            <person name="Lefebvre S.C."/>
            <person name="Maumus F."/>
            <person name="Mayer C."/>
            <person name="Miller J."/>
            <person name="Monier A."/>
            <person name="Salamov A."/>
            <person name="Young J."/>
            <person name="Aguilar M."/>
            <person name="Claverie J.M."/>
            <person name="Frickenhaus S."/>
            <person name="Gonzalez K."/>
            <person name="Herman E.K."/>
            <person name="Lin Y.C."/>
            <person name="Napier J."/>
            <person name="Ogata H."/>
            <person name="Sarno A.F."/>
            <person name="Shmutz J."/>
            <person name="Schroeder D."/>
            <person name="de Vargas C."/>
            <person name="Verret F."/>
            <person name="von Dassow P."/>
            <person name="Valentin K."/>
            <person name="Van de Peer Y."/>
            <person name="Wheeler G."/>
            <person name="Dacks J.B."/>
            <person name="Delwiche C.F."/>
            <person name="Dyhrman S.T."/>
            <person name="Glockner G."/>
            <person name="John U."/>
            <person name="Richards T."/>
            <person name="Worden A.Z."/>
            <person name="Zhang X."/>
            <person name="Grigoriev I.V."/>
            <person name="Allen A.E."/>
            <person name="Bidle K."/>
            <person name="Borodovsky M."/>
            <person name="Bowler C."/>
            <person name="Brownlee C."/>
            <person name="Cock J.M."/>
            <person name="Elias M."/>
            <person name="Gladyshev V.N."/>
            <person name="Groth M."/>
            <person name="Guda C."/>
            <person name="Hadaegh A."/>
            <person name="Iglesias-Rodriguez M.D."/>
            <person name="Jenkins J."/>
            <person name="Jones B.M."/>
            <person name="Lawson T."/>
            <person name="Leese F."/>
            <person name="Lindquist E."/>
            <person name="Lobanov A."/>
            <person name="Lomsadze A."/>
            <person name="Malik S.B."/>
            <person name="Marsh M.E."/>
            <person name="Mackinder L."/>
            <person name="Mock T."/>
            <person name="Mueller-Roeber B."/>
            <person name="Pagarete A."/>
            <person name="Parker M."/>
            <person name="Probert I."/>
            <person name="Quesneville H."/>
            <person name="Raines C."/>
            <person name="Rensing S.A."/>
            <person name="Riano-Pachon D.M."/>
            <person name="Richier S."/>
            <person name="Rokitta S."/>
            <person name="Shiraiwa Y."/>
            <person name="Soanes D.M."/>
            <person name="van der Giezen M."/>
            <person name="Wahlund T.M."/>
            <person name="Williams B."/>
            <person name="Wilson W."/>
            <person name="Wolfe G."/>
            <person name="Wurch L.L."/>
        </authorList>
    </citation>
    <scope>NUCLEOTIDE SEQUENCE</scope>
</reference>
<dbReference type="AlphaFoldDB" id="A0A0D3L0N0"/>
<dbReference type="OMA" id="KGYERTP"/>
<dbReference type="PaxDb" id="2903-EOD41565"/>
<evidence type="ECO:0000313" key="1">
    <source>
        <dbReference type="EnsemblProtists" id="EOD41565"/>
    </source>
</evidence>
<proteinExistence type="predicted"/>
<dbReference type="GeneID" id="17286835"/>
<dbReference type="PROSITE" id="PS51318">
    <property type="entry name" value="TAT"/>
    <property type="match status" value="1"/>
</dbReference>
<sequence>MLSLLAIQLPGLSPQPPTSRRALLRQAGALGAGAAGLAAAPPASFAGLLPPKQGIEKTKPADAELDDELLASKSVRDGIAALKQYRKSAISLQDQFAKDGNMNLIPVIRKEFDFSKLRDDLNVVTTVFDDQTQLTTDQRTRSIIYDLTELENAARLKKGDPERTPKKIANVQKWFVKLDKDFGDLFEYFPASALNYVPPPPPPPPPPAAEE</sequence>
<protein>
    <submittedName>
        <fullName evidence="1">Uncharacterized protein</fullName>
    </submittedName>
</protein>
<dbReference type="eggNOG" id="ENOG502S6WY">
    <property type="taxonomic scope" value="Eukaryota"/>
</dbReference>
<organism evidence="1 2">
    <name type="scientific">Emiliania huxleyi (strain CCMP1516)</name>
    <dbReference type="NCBI Taxonomy" id="280463"/>
    <lineage>
        <taxon>Eukaryota</taxon>
        <taxon>Haptista</taxon>
        <taxon>Haptophyta</taxon>
        <taxon>Prymnesiophyceae</taxon>
        <taxon>Isochrysidales</taxon>
        <taxon>Noelaerhabdaceae</taxon>
        <taxon>Emiliania</taxon>
    </lineage>
</organism>
<name>A0A0D3L0N0_EMIH1</name>
<evidence type="ECO:0000313" key="2">
    <source>
        <dbReference type="Proteomes" id="UP000013827"/>
    </source>
</evidence>
<dbReference type="InterPro" id="IPR006311">
    <property type="entry name" value="TAT_signal"/>
</dbReference>
<dbReference type="RefSeq" id="XP_005793994.1">
    <property type="nucleotide sequence ID" value="XM_005793937.1"/>
</dbReference>
<dbReference type="KEGG" id="ehx:EMIHUDRAFT_431703"/>
<reference evidence="1" key="2">
    <citation type="submission" date="2024-10" db="UniProtKB">
        <authorList>
            <consortium name="EnsemblProtists"/>
        </authorList>
    </citation>
    <scope>IDENTIFICATION</scope>
</reference>